<sequence>MLINENNYHMPDAERLDAIERDAREVDAVLAIGKAVYQRLQDYEQNNRYHNGEFDPSAVGDFFDSLSPAEWNALQRYNSCLNSGIKDDRRHDENPDQIPIEIPVTNHSANQHG</sequence>
<dbReference type="AlphaFoldDB" id="X1E2D0"/>
<feature type="region of interest" description="Disordered" evidence="1">
    <location>
        <begin position="85"/>
        <end position="113"/>
    </location>
</feature>
<organism evidence="2">
    <name type="scientific">marine sediment metagenome</name>
    <dbReference type="NCBI Taxonomy" id="412755"/>
    <lineage>
        <taxon>unclassified sequences</taxon>
        <taxon>metagenomes</taxon>
        <taxon>ecological metagenomes</taxon>
    </lineage>
</organism>
<dbReference type="EMBL" id="BART01035136">
    <property type="protein sequence ID" value="GAH11329.1"/>
    <property type="molecule type" value="Genomic_DNA"/>
</dbReference>
<gene>
    <name evidence="2" type="ORF">S01H4_59800</name>
</gene>
<feature type="compositionally biased region" description="Basic and acidic residues" evidence="1">
    <location>
        <begin position="85"/>
        <end position="94"/>
    </location>
</feature>
<protein>
    <submittedName>
        <fullName evidence="2">Uncharacterized protein</fullName>
    </submittedName>
</protein>
<feature type="non-terminal residue" evidence="2">
    <location>
        <position position="113"/>
    </location>
</feature>
<comment type="caution">
    <text evidence="2">The sequence shown here is derived from an EMBL/GenBank/DDBJ whole genome shotgun (WGS) entry which is preliminary data.</text>
</comment>
<accession>X1E2D0</accession>
<reference evidence="2" key="1">
    <citation type="journal article" date="2014" name="Front. Microbiol.">
        <title>High frequency of phylogenetically diverse reductive dehalogenase-homologous genes in deep subseafloor sedimentary metagenomes.</title>
        <authorList>
            <person name="Kawai M."/>
            <person name="Futagami T."/>
            <person name="Toyoda A."/>
            <person name="Takaki Y."/>
            <person name="Nishi S."/>
            <person name="Hori S."/>
            <person name="Arai W."/>
            <person name="Tsubouchi T."/>
            <person name="Morono Y."/>
            <person name="Uchiyama I."/>
            <person name="Ito T."/>
            <person name="Fujiyama A."/>
            <person name="Inagaki F."/>
            <person name="Takami H."/>
        </authorList>
    </citation>
    <scope>NUCLEOTIDE SEQUENCE</scope>
    <source>
        <strain evidence="2">Expedition CK06-06</strain>
    </source>
</reference>
<evidence type="ECO:0000313" key="2">
    <source>
        <dbReference type="EMBL" id="GAH11329.1"/>
    </source>
</evidence>
<evidence type="ECO:0000256" key="1">
    <source>
        <dbReference type="SAM" id="MobiDB-lite"/>
    </source>
</evidence>
<proteinExistence type="predicted"/>
<name>X1E2D0_9ZZZZ</name>